<dbReference type="GO" id="GO:0033754">
    <property type="term" value="F:indoleamine 2,3-dioxygenase activity"/>
    <property type="evidence" value="ECO:0007669"/>
    <property type="project" value="UniProtKB-EC"/>
</dbReference>
<gene>
    <name evidence="7" type="ORF">N7452_011110</name>
</gene>
<dbReference type="PANTHER" id="PTHR28657:SF10">
    <property type="entry name" value="INDOLEAMINE 2,3-DIOXYGENASE"/>
    <property type="match status" value="1"/>
</dbReference>
<dbReference type="SUPFAM" id="SSF140959">
    <property type="entry name" value="Indolic compounds 2,3-dioxygenase-like"/>
    <property type="match status" value="1"/>
</dbReference>
<dbReference type="EC" id="1.13.11.52" evidence="5"/>
<keyword evidence="4 5" id="KW-0349">Heme</keyword>
<evidence type="ECO:0000256" key="3">
    <source>
        <dbReference type="ARBA" id="ARBA00023004"/>
    </source>
</evidence>
<evidence type="ECO:0000256" key="5">
    <source>
        <dbReference type="RuleBase" id="RU369119"/>
    </source>
</evidence>
<evidence type="ECO:0000256" key="6">
    <source>
        <dbReference type="SAM" id="MobiDB-lite"/>
    </source>
</evidence>
<accession>A0A9W9Q5K0</accession>
<comment type="similarity">
    <text evidence="1 5">Belongs to the indoleamine 2,3-dioxygenase family.</text>
</comment>
<comment type="function">
    <text evidence="5">Produces N-formyl-kynurenine through the oxidation of tryptophan.</text>
</comment>
<name>A0A9W9Q5K0_PENBR</name>
<keyword evidence="2 4" id="KW-0479">Metal-binding</keyword>
<dbReference type="GO" id="GO:0005737">
    <property type="term" value="C:cytoplasm"/>
    <property type="evidence" value="ECO:0007669"/>
    <property type="project" value="TreeGrafter"/>
</dbReference>
<reference evidence="7" key="1">
    <citation type="submission" date="2022-12" db="EMBL/GenBank/DDBJ databases">
        <authorList>
            <person name="Petersen C."/>
        </authorList>
    </citation>
    <scope>NUCLEOTIDE SEQUENCE</scope>
    <source>
        <strain evidence="7">IBT 35673</strain>
    </source>
</reference>
<evidence type="ECO:0000256" key="2">
    <source>
        <dbReference type="ARBA" id="ARBA00022723"/>
    </source>
</evidence>
<keyword evidence="5" id="KW-0223">Dioxygenase</keyword>
<dbReference type="Pfam" id="PF01231">
    <property type="entry name" value="IDO"/>
    <property type="match status" value="1"/>
</dbReference>
<keyword evidence="5" id="KW-0560">Oxidoreductase</keyword>
<dbReference type="AlphaFoldDB" id="A0A9W9Q5K0"/>
<evidence type="ECO:0000313" key="7">
    <source>
        <dbReference type="EMBL" id="KAJ5322821.1"/>
    </source>
</evidence>
<dbReference type="PROSITE" id="PS00876">
    <property type="entry name" value="IDO_1"/>
    <property type="match status" value="1"/>
</dbReference>
<dbReference type="PANTHER" id="PTHR28657">
    <property type="entry name" value="INDOLEAMINE 2,3-DIOXYGENASE"/>
    <property type="match status" value="1"/>
</dbReference>
<organism evidence="7 8">
    <name type="scientific">Penicillium brevicompactum</name>
    <dbReference type="NCBI Taxonomy" id="5074"/>
    <lineage>
        <taxon>Eukaryota</taxon>
        <taxon>Fungi</taxon>
        <taxon>Dikarya</taxon>
        <taxon>Ascomycota</taxon>
        <taxon>Pezizomycotina</taxon>
        <taxon>Eurotiomycetes</taxon>
        <taxon>Eurotiomycetidae</taxon>
        <taxon>Eurotiales</taxon>
        <taxon>Aspergillaceae</taxon>
        <taxon>Penicillium</taxon>
    </lineage>
</organism>
<comment type="caution">
    <text evidence="7">The sequence shown here is derived from an EMBL/GenBank/DDBJ whole genome shotgun (WGS) entry which is preliminary data.</text>
</comment>
<sequence>MLQSIDSTIRDLFKHYAQHGFLPESFPLTRLSNPYYEPWETLASELPTLIQTQQIRTKVDELPICSTSRLESEPEWRRAYVIMGYLTHSYIWGGDKPKDRLPPSIAKPFLEISAHLELPACATYAGLTLWNFKPTHPEADITDPDNIQVQTSFTGAKDEEWFMVISVAVEAQGSKLISIMRDAMRAVATNDRELLTALLYSFADGLNTLAIVLRKMYIHNDPAFFYHQLRPLLAGSKNMAHAGLPRGVYYDTGDAVEKPENWLQLSGGSNAQSSLIQTLDIFLGITHSATDGKKASGPAFIHEMRNYMPGPHRRFLEDLTAGSTVRSFILSSGEYSSERHAYNAAVSELKNFRDTHIQMVTRYIVMTSRKSALVQESEKVNLATASSQGTEAGQSHTLAGTGGTDLMPFLKQTRDTVRDAKC</sequence>
<keyword evidence="3 4" id="KW-0408">Iron</keyword>
<evidence type="ECO:0000256" key="1">
    <source>
        <dbReference type="ARBA" id="ARBA00007119"/>
    </source>
</evidence>
<feature type="region of interest" description="Disordered" evidence="6">
    <location>
        <begin position="384"/>
        <end position="410"/>
    </location>
</feature>
<evidence type="ECO:0000313" key="8">
    <source>
        <dbReference type="Proteomes" id="UP001147695"/>
    </source>
</evidence>
<dbReference type="GO" id="GO:0020037">
    <property type="term" value="F:heme binding"/>
    <property type="evidence" value="ECO:0007669"/>
    <property type="project" value="UniProtKB-UniRule"/>
</dbReference>
<proteinExistence type="inferred from homology"/>
<comment type="catalytic activity">
    <reaction evidence="5">
        <text>L-tryptophan + O2 = N-formyl-L-kynurenine</text>
        <dbReference type="Rhea" id="RHEA:24536"/>
        <dbReference type="ChEBI" id="CHEBI:15379"/>
        <dbReference type="ChEBI" id="CHEBI:57912"/>
        <dbReference type="ChEBI" id="CHEBI:58629"/>
    </reaction>
</comment>
<dbReference type="EMBL" id="JAPZBQ010000006">
    <property type="protein sequence ID" value="KAJ5322821.1"/>
    <property type="molecule type" value="Genomic_DNA"/>
</dbReference>
<reference evidence="7" key="2">
    <citation type="journal article" date="2023" name="IMA Fungus">
        <title>Comparative genomic study of the Penicillium genus elucidates a diverse pangenome and 15 lateral gene transfer events.</title>
        <authorList>
            <person name="Petersen C."/>
            <person name="Sorensen T."/>
            <person name="Nielsen M.R."/>
            <person name="Sondergaard T.E."/>
            <person name="Sorensen J.L."/>
            <person name="Fitzpatrick D.A."/>
            <person name="Frisvad J.C."/>
            <person name="Nielsen K.L."/>
        </authorList>
    </citation>
    <scope>NUCLEOTIDE SEQUENCE</scope>
    <source>
        <strain evidence="7">IBT 35673</strain>
    </source>
</reference>
<dbReference type="GO" id="GO:0046872">
    <property type="term" value="F:metal ion binding"/>
    <property type="evidence" value="ECO:0007669"/>
    <property type="project" value="UniProtKB-UniRule"/>
</dbReference>
<dbReference type="InterPro" id="IPR037217">
    <property type="entry name" value="Trp/Indoleamine_2_3_dOase-like"/>
</dbReference>
<feature type="binding site" description="proximal binding residue" evidence="4">
    <location>
        <position position="356"/>
    </location>
    <ligand>
        <name>heme b</name>
        <dbReference type="ChEBI" id="CHEBI:60344"/>
    </ligand>
    <ligandPart>
        <name>Fe</name>
        <dbReference type="ChEBI" id="CHEBI:18248"/>
    </ligandPart>
</feature>
<dbReference type="GO" id="GO:0019441">
    <property type="term" value="P:L-tryptophan catabolic process to kynurenine"/>
    <property type="evidence" value="ECO:0007669"/>
    <property type="project" value="UniProtKB-UniRule"/>
</dbReference>
<feature type="compositionally biased region" description="Polar residues" evidence="6">
    <location>
        <begin position="384"/>
        <end position="398"/>
    </location>
</feature>
<dbReference type="Gene3D" id="1.20.58.480">
    <property type="match status" value="1"/>
</dbReference>
<dbReference type="GO" id="GO:0034354">
    <property type="term" value="P:'de novo' NAD+ biosynthetic process from L-tryptophan"/>
    <property type="evidence" value="ECO:0007669"/>
    <property type="project" value="TreeGrafter"/>
</dbReference>
<dbReference type="Proteomes" id="UP001147695">
    <property type="component" value="Unassembled WGS sequence"/>
</dbReference>
<dbReference type="InterPro" id="IPR000898">
    <property type="entry name" value="Indolamine_dOase"/>
</dbReference>
<evidence type="ECO:0000256" key="4">
    <source>
        <dbReference type="PIRSR" id="PIRSR600898-1"/>
    </source>
</evidence>
<protein>
    <recommendedName>
        <fullName evidence="5">Indoleamine 2,3-dioxygenase</fullName>
        <ecNumber evidence="5">1.13.11.52</ecNumber>
    </recommendedName>
</protein>